<organism evidence="3 4">
    <name type="scientific">Dictyostelium firmibasis</name>
    <dbReference type="NCBI Taxonomy" id="79012"/>
    <lineage>
        <taxon>Eukaryota</taxon>
        <taxon>Amoebozoa</taxon>
        <taxon>Evosea</taxon>
        <taxon>Eumycetozoa</taxon>
        <taxon>Dictyostelia</taxon>
        <taxon>Dictyosteliales</taxon>
        <taxon>Dictyosteliaceae</taxon>
        <taxon>Dictyostelium</taxon>
    </lineage>
</organism>
<evidence type="ECO:0000256" key="2">
    <source>
        <dbReference type="SAM" id="SignalP"/>
    </source>
</evidence>
<name>A0AAN7TVU1_9MYCE</name>
<dbReference type="GO" id="GO:0005737">
    <property type="term" value="C:cytoplasm"/>
    <property type="evidence" value="ECO:0007669"/>
    <property type="project" value="TreeGrafter"/>
</dbReference>
<proteinExistence type="predicted"/>
<keyword evidence="4" id="KW-1185">Reference proteome</keyword>
<feature type="compositionally biased region" description="Low complexity" evidence="1">
    <location>
        <begin position="81"/>
        <end position="130"/>
    </location>
</feature>
<protein>
    <submittedName>
        <fullName evidence="3">Uncharacterized protein</fullName>
    </submittedName>
</protein>
<reference evidence="3 4" key="1">
    <citation type="submission" date="2023-11" db="EMBL/GenBank/DDBJ databases">
        <title>Dfirmibasis_genome.</title>
        <authorList>
            <person name="Edelbroek B."/>
            <person name="Kjellin J."/>
            <person name="Jerlstrom-Hultqvist J."/>
            <person name="Soderbom F."/>
        </authorList>
    </citation>
    <scope>NUCLEOTIDE SEQUENCE [LARGE SCALE GENOMIC DNA]</scope>
    <source>
        <strain evidence="3 4">TNS-C-14</strain>
    </source>
</reference>
<feature type="region of interest" description="Disordered" evidence="1">
    <location>
        <begin position="78"/>
        <end position="130"/>
    </location>
</feature>
<comment type="caution">
    <text evidence="3">The sequence shown here is derived from an EMBL/GenBank/DDBJ whole genome shotgun (WGS) entry which is preliminary data.</text>
</comment>
<dbReference type="PANTHER" id="PTHR28075">
    <property type="entry name" value="CHROMOSOME 16, WHOLE GENOME SHOTGUN SEQUENCE"/>
    <property type="match status" value="1"/>
</dbReference>
<dbReference type="PANTHER" id="PTHR28075:SF2">
    <property type="match status" value="1"/>
</dbReference>
<keyword evidence="2" id="KW-0732">Signal</keyword>
<feature type="signal peptide" evidence="2">
    <location>
        <begin position="1"/>
        <end position="25"/>
    </location>
</feature>
<dbReference type="Pfam" id="PF08520">
    <property type="entry name" value="Mitofissin"/>
    <property type="match status" value="1"/>
</dbReference>
<feature type="chain" id="PRO_5042852495" evidence="2">
    <location>
        <begin position="26"/>
        <end position="130"/>
    </location>
</feature>
<dbReference type="AlphaFoldDB" id="A0AAN7TVU1"/>
<accession>A0AAN7TVU1</accession>
<dbReference type="InterPro" id="IPR013726">
    <property type="entry name" value="Mitofissin"/>
</dbReference>
<evidence type="ECO:0000313" key="4">
    <source>
        <dbReference type="Proteomes" id="UP001344447"/>
    </source>
</evidence>
<dbReference type="EMBL" id="JAVFKY010000004">
    <property type="protein sequence ID" value="KAK5577016.1"/>
    <property type="molecule type" value="Genomic_DNA"/>
</dbReference>
<evidence type="ECO:0000313" key="3">
    <source>
        <dbReference type="EMBL" id="KAK5577016.1"/>
    </source>
</evidence>
<dbReference type="Proteomes" id="UP001344447">
    <property type="component" value="Unassembled WGS sequence"/>
</dbReference>
<gene>
    <name evidence="3" type="ORF">RB653_001953</name>
</gene>
<sequence>MGLISLICDCIIVSTLCAGARRTTGLNIGQKVVGMIKNDTGSVIAKGFFNTGEWVADKGINYARNKIFQHKLNEFKDFKPNQTSFNNHQQQNNSQYNPQNNNNQFNNHNNNNNHNNSNNSNNNSENTFRH</sequence>
<evidence type="ECO:0000256" key="1">
    <source>
        <dbReference type="SAM" id="MobiDB-lite"/>
    </source>
</evidence>